<evidence type="ECO:0000256" key="14">
    <source>
        <dbReference type="SAM" id="MobiDB-lite"/>
    </source>
</evidence>
<organism evidence="16 17">
    <name type="scientific">Terrapene triunguis</name>
    <name type="common">Three-toed box turtle</name>
    <dbReference type="NCBI Taxonomy" id="2587831"/>
    <lineage>
        <taxon>Eukaryota</taxon>
        <taxon>Metazoa</taxon>
        <taxon>Chordata</taxon>
        <taxon>Craniata</taxon>
        <taxon>Vertebrata</taxon>
        <taxon>Euteleostomi</taxon>
        <taxon>Archelosauria</taxon>
        <taxon>Testudinata</taxon>
        <taxon>Testudines</taxon>
        <taxon>Cryptodira</taxon>
        <taxon>Durocryptodira</taxon>
        <taxon>Testudinoidea</taxon>
        <taxon>Emydidae</taxon>
        <taxon>Terrapene</taxon>
    </lineage>
</organism>
<name>A0A674IEI1_9SAUR</name>
<dbReference type="Pfam" id="PF04181">
    <property type="entry name" value="RPAP2_Rtr1"/>
    <property type="match status" value="1"/>
</dbReference>
<evidence type="ECO:0000256" key="1">
    <source>
        <dbReference type="ARBA" id="ARBA00004123"/>
    </source>
</evidence>
<evidence type="ECO:0000259" key="15">
    <source>
        <dbReference type="PROSITE" id="PS51479"/>
    </source>
</evidence>
<evidence type="ECO:0000256" key="6">
    <source>
        <dbReference type="ARBA" id="ARBA00022833"/>
    </source>
</evidence>
<evidence type="ECO:0000256" key="8">
    <source>
        <dbReference type="ARBA" id="ARBA00023242"/>
    </source>
</evidence>
<evidence type="ECO:0000256" key="12">
    <source>
        <dbReference type="PROSITE-ProRule" id="PRU00812"/>
    </source>
</evidence>
<evidence type="ECO:0000313" key="17">
    <source>
        <dbReference type="Proteomes" id="UP000472274"/>
    </source>
</evidence>
<evidence type="ECO:0000256" key="7">
    <source>
        <dbReference type="ARBA" id="ARBA00022912"/>
    </source>
</evidence>
<keyword evidence="4 13" id="KW-0863">Zinc-finger</keyword>
<evidence type="ECO:0000256" key="11">
    <source>
        <dbReference type="ARBA" id="ARBA00048336"/>
    </source>
</evidence>
<feature type="domain" description="RTR1-type" evidence="15">
    <location>
        <begin position="75"/>
        <end position="158"/>
    </location>
</feature>
<keyword evidence="3 13" id="KW-0479">Metal-binding</keyword>
<comment type="subcellular location">
    <subcellularLocation>
        <location evidence="1 13">Nucleus</location>
    </subcellularLocation>
</comment>
<keyword evidence="17" id="KW-1185">Reference proteome</keyword>
<evidence type="ECO:0000313" key="16">
    <source>
        <dbReference type="Ensembl" id="ENSTMTP00000007215.1"/>
    </source>
</evidence>
<evidence type="ECO:0000256" key="5">
    <source>
        <dbReference type="ARBA" id="ARBA00022801"/>
    </source>
</evidence>
<gene>
    <name evidence="16" type="primary">LOC113407398</name>
</gene>
<dbReference type="PANTHER" id="PTHR14732">
    <property type="entry name" value="RNA POLYMERASE II SUBUNIT B1 CTD PHOSPHATASE RPAP2-RELATED"/>
    <property type="match status" value="1"/>
</dbReference>
<dbReference type="AlphaFoldDB" id="A0A674IEI1"/>
<dbReference type="GO" id="GO:0008420">
    <property type="term" value="F:RNA polymerase II CTD heptapeptide repeat phosphatase activity"/>
    <property type="evidence" value="ECO:0007669"/>
    <property type="project" value="UniProtKB-UniRule"/>
</dbReference>
<dbReference type="GO" id="GO:0043175">
    <property type="term" value="F:RNA polymerase core enzyme binding"/>
    <property type="evidence" value="ECO:0007669"/>
    <property type="project" value="UniProtKB-UniRule"/>
</dbReference>
<dbReference type="GO" id="GO:0008270">
    <property type="term" value="F:zinc ion binding"/>
    <property type="evidence" value="ECO:0007669"/>
    <property type="project" value="UniProtKB-KW"/>
</dbReference>
<dbReference type="EC" id="3.1.3.16" evidence="13"/>
<comment type="catalytic activity">
    <reaction evidence="11 13">
        <text>O-phospho-L-threonyl-[protein] + H2O = L-threonyl-[protein] + phosphate</text>
        <dbReference type="Rhea" id="RHEA:47004"/>
        <dbReference type="Rhea" id="RHEA-COMP:11060"/>
        <dbReference type="Rhea" id="RHEA-COMP:11605"/>
        <dbReference type="ChEBI" id="CHEBI:15377"/>
        <dbReference type="ChEBI" id="CHEBI:30013"/>
        <dbReference type="ChEBI" id="CHEBI:43474"/>
        <dbReference type="ChEBI" id="CHEBI:61977"/>
        <dbReference type="EC" id="3.1.3.16"/>
    </reaction>
</comment>
<proteinExistence type="inferred from homology"/>
<accession>A0A674IEI1</accession>
<dbReference type="PROSITE" id="PS51479">
    <property type="entry name" value="ZF_RTR1"/>
    <property type="match status" value="1"/>
</dbReference>
<feature type="compositionally biased region" description="Polar residues" evidence="14">
    <location>
        <begin position="210"/>
        <end position="237"/>
    </location>
</feature>
<comment type="function">
    <text evidence="9">Protein phosphatase that displays CTD phosphatase activity and regulates transcription of snRNA genes. Recognizes and binds phosphorylated 'Ser-7' of the C-terminal heptapeptide repeat domain (CTD) of the largest RNA polymerase II subunit POLR2A, and mediates dephosphorylation of 'Ser-5' of the CTD, thereby promoting transcription of snRNA genes. Downstream of EIF2AK3/PERK, dephosphorylates ERN1, a sensor for the endoplasmic reticulum unfolded protein response (UPR), to abort failed ER-stress adaptation and trigger apoptosis.</text>
</comment>
<dbReference type="Ensembl" id="ENSTMTT00000007459.1">
    <property type="protein sequence ID" value="ENSTMTP00000007215.1"/>
    <property type="gene ID" value="ENSTMTG00000005285.1"/>
</dbReference>
<comment type="similarity">
    <text evidence="2 12 13">Belongs to the RPAP2 family.</text>
</comment>
<dbReference type="GO" id="GO:0005737">
    <property type="term" value="C:cytoplasm"/>
    <property type="evidence" value="ECO:0007669"/>
    <property type="project" value="TreeGrafter"/>
</dbReference>
<dbReference type="Gene3D" id="1.25.40.820">
    <property type="match status" value="1"/>
</dbReference>
<dbReference type="Proteomes" id="UP000472274">
    <property type="component" value="Unplaced"/>
</dbReference>
<dbReference type="InterPro" id="IPR038534">
    <property type="entry name" value="Rtr1/RPAP2_sf"/>
</dbReference>
<evidence type="ECO:0000256" key="4">
    <source>
        <dbReference type="ARBA" id="ARBA00022771"/>
    </source>
</evidence>
<sequence>MMMAAAEQLRVGVKARSSRRRAGNKQSSILKNEDVAQRRAALEAAIRKKFEYEKKALRVVEQLLEEDITEEFLVNCGSFITPSHYKDAVEERFIIKLCGYPLCRNGLENVPKQKYRVSTKTNKVYDITERKCFCSNFCYRASKYFEAQIPKSPVWMREEERPPDIELLKEGQSIWPLGGKLAYSCKNNGQSGEEVKLHDEVIKVSDIENPKTSASQCDSASHGTYSDSSSDTEQEFVSSILPENRSNATSLVQPLHKKSILKKKPGQNINSTHRDGDHRVINVTEQLSECKLDIQEKKSSCSVTGISSDIIISENLKNPENYESRCNGSQVVLLGVSKEGAEQLKKILAKSKQHIKPEMSAPVDSFTATRNVLDVLKQTFIEWRTEETYKFLCGSSYATVHLPEHTSAVNCEKEELDEDDLETADDLNDAAAATRESKNSLNQSLPFGGTGATVKPLPSYEKLKEETELLGLRVKEFYKGKCLLTEEATTQVEGAEHPSSVKDDQQGDPILPLVDSHAQMQIRKQIVLEKLRKVLPAVLGPLQITLGDVYMELKNLVKTFRLTNTNIIHKMPEWTLIAVVLLSALSQIIPVFANSQQSPVYTQFLSTLLEELHFNKEDLGSLTRIFRHDSMPE</sequence>
<evidence type="ECO:0000256" key="13">
    <source>
        <dbReference type="RuleBase" id="RU367080"/>
    </source>
</evidence>
<reference evidence="16" key="1">
    <citation type="submission" date="2025-08" db="UniProtKB">
        <authorList>
            <consortium name="Ensembl"/>
        </authorList>
    </citation>
    <scope>IDENTIFICATION</scope>
</reference>
<dbReference type="GeneTree" id="ENSGT00390000017965"/>
<keyword evidence="8 13" id="KW-0539">Nucleus</keyword>
<dbReference type="GO" id="GO:0005634">
    <property type="term" value="C:nucleus"/>
    <property type="evidence" value="ECO:0007669"/>
    <property type="project" value="UniProtKB-SubCell"/>
</dbReference>
<keyword evidence="5 13" id="KW-0378">Hydrolase</keyword>
<dbReference type="InterPro" id="IPR007308">
    <property type="entry name" value="Rtr1/RPAP2_dom"/>
</dbReference>
<protein>
    <recommendedName>
        <fullName evidence="13">RNA polymerase II subunit B1 CTD phosphatase RPAP2 homolog</fullName>
        <ecNumber evidence="13">3.1.3.16</ecNumber>
    </recommendedName>
</protein>
<dbReference type="InParanoid" id="A0A674IEI1"/>
<reference evidence="16" key="2">
    <citation type="submission" date="2025-09" db="UniProtKB">
        <authorList>
            <consortium name="Ensembl"/>
        </authorList>
    </citation>
    <scope>IDENTIFICATION</scope>
</reference>
<dbReference type="PANTHER" id="PTHR14732:SF0">
    <property type="entry name" value="RNA POLYMERASE II SUBUNIT B1 CTD PHOSPHATASE RPAP2-RELATED"/>
    <property type="match status" value="1"/>
</dbReference>
<evidence type="ECO:0000256" key="9">
    <source>
        <dbReference type="ARBA" id="ARBA00045547"/>
    </source>
</evidence>
<feature type="region of interest" description="Disordered" evidence="14">
    <location>
        <begin position="208"/>
        <end position="237"/>
    </location>
</feature>
<comment type="catalytic activity">
    <reaction evidence="10 13">
        <text>O-phospho-L-seryl-[protein] + H2O = L-seryl-[protein] + phosphate</text>
        <dbReference type="Rhea" id="RHEA:20629"/>
        <dbReference type="Rhea" id="RHEA-COMP:9863"/>
        <dbReference type="Rhea" id="RHEA-COMP:11604"/>
        <dbReference type="ChEBI" id="CHEBI:15377"/>
        <dbReference type="ChEBI" id="CHEBI:29999"/>
        <dbReference type="ChEBI" id="CHEBI:43474"/>
        <dbReference type="ChEBI" id="CHEBI:83421"/>
        <dbReference type="EC" id="3.1.3.16"/>
    </reaction>
</comment>
<evidence type="ECO:0000256" key="3">
    <source>
        <dbReference type="ARBA" id="ARBA00022723"/>
    </source>
</evidence>
<evidence type="ECO:0000256" key="10">
    <source>
        <dbReference type="ARBA" id="ARBA00047761"/>
    </source>
</evidence>
<dbReference type="InterPro" id="IPR039693">
    <property type="entry name" value="Rtr1/RPAP2"/>
</dbReference>
<keyword evidence="6 13" id="KW-0862">Zinc</keyword>
<keyword evidence="7 13" id="KW-0904">Protein phosphatase</keyword>
<evidence type="ECO:0000256" key="2">
    <source>
        <dbReference type="ARBA" id="ARBA00005676"/>
    </source>
</evidence>
<comment type="subunit">
    <text evidence="13">Associates with the RNA polymerase II complex.</text>
</comment>